<dbReference type="STRING" id="387005.A0A183HER0"/>
<dbReference type="Proteomes" id="UP000267606">
    <property type="component" value="Unassembled WGS sequence"/>
</dbReference>
<keyword evidence="2" id="KW-1185">Reference proteome</keyword>
<dbReference type="AlphaFoldDB" id="A0A183HER0"/>
<evidence type="ECO:0000313" key="1">
    <source>
        <dbReference type="EMBL" id="VDO44971.1"/>
    </source>
</evidence>
<reference evidence="1 2" key="2">
    <citation type="submission" date="2018-11" db="EMBL/GenBank/DDBJ databases">
        <authorList>
            <consortium name="Pathogen Informatics"/>
        </authorList>
    </citation>
    <scope>NUCLEOTIDE SEQUENCE [LARGE SCALE GENOMIC DNA]</scope>
</reference>
<proteinExistence type="predicted"/>
<evidence type="ECO:0000313" key="3">
    <source>
        <dbReference type="WBParaSite" id="OFLC_0000597101-mRNA-1"/>
    </source>
</evidence>
<sequence length="111" mass="12957">MNSRFKLKLGNFVIQLFIVSSGGIRKLDDDFINVFRDVRPRHQIVLVYPACKQRDEIDEFSYNINEELGEKTILRHDNMSKRLCDLLALRVEQYQVTKTIGAITQVDDKIV</sequence>
<gene>
    <name evidence="1" type="ORF">OFLC_LOCUS5971</name>
</gene>
<name>A0A183HER0_9BILA</name>
<organism evidence="3">
    <name type="scientific">Onchocerca flexuosa</name>
    <dbReference type="NCBI Taxonomy" id="387005"/>
    <lineage>
        <taxon>Eukaryota</taxon>
        <taxon>Metazoa</taxon>
        <taxon>Ecdysozoa</taxon>
        <taxon>Nematoda</taxon>
        <taxon>Chromadorea</taxon>
        <taxon>Rhabditida</taxon>
        <taxon>Spirurina</taxon>
        <taxon>Spiruromorpha</taxon>
        <taxon>Filarioidea</taxon>
        <taxon>Onchocercidae</taxon>
        <taxon>Onchocerca</taxon>
    </lineage>
</organism>
<dbReference type="WBParaSite" id="OFLC_0000597101-mRNA-1">
    <property type="protein sequence ID" value="OFLC_0000597101-mRNA-1"/>
    <property type="gene ID" value="OFLC_0000597101"/>
</dbReference>
<dbReference type="EMBL" id="UZAJ01005425">
    <property type="protein sequence ID" value="VDO44971.1"/>
    <property type="molecule type" value="Genomic_DNA"/>
</dbReference>
<accession>A0A183HER0</accession>
<reference evidence="3" key="1">
    <citation type="submission" date="2016-06" db="UniProtKB">
        <authorList>
            <consortium name="WormBaseParasite"/>
        </authorList>
    </citation>
    <scope>IDENTIFICATION</scope>
</reference>
<evidence type="ECO:0000313" key="2">
    <source>
        <dbReference type="Proteomes" id="UP000267606"/>
    </source>
</evidence>
<protein>
    <submittedName>
        <fullName evidence="3">Polyphosphate kinase</fullName>
    </submittedName>
</protein>